<organism evidence="2 3">
    <name type="scientific">Populus tomentosa</name>
    <name type="common">Chinese white poplar</name>
    <dbReference type="NCBI Taxonomy" id="118781"/>
    <lineage>
        <taxon>Eukaryota</taxon>
        <taxon>Viridiplantae</taxon>
        <taxon>Streptophyta</taxon>
        <taxon>Embryophyta</taxon>
        <taxon>Tracheophyta</taxon>
        <taxon>Spermatophyta</taxon>
        <taxon>Magnoliopsida</taxon>
        <taxon>eudicotyledons</taxon>
        <taxon>Gunneridae</taxon>
        <taxon>Pentapetalae</taxon>
        <taxon>rosids</taxon>
        <taxon>fabids</taxon>
        <taxon>Malpighiales</taxon>
        <taxon>Salicaceae</taxon>
        <taxon>Saliceae</taxon>
        <taxon>Populus</taxon>
    </lineage>
</organism>
<name>A0A8X7ZGR7_POPTO</name>
<protein>
    <submittedName>
        <fullName evidence="2">Uncharacterized protein</fullName>
    </submittedName>
</protein>
<dbReference type="AlphaFoldDB" id="A0A8X7ZGR7"/>
<reference evidence="2" key="1">
    <citation type="journal article" date="2020" name="bioRxiv">
        <title>Hybrid origin of Populus tomentosa Carr. identified through genome sequencing and phylogenomic analysis.</title>
        <authorList>
            <person name="An X."/>
            <person name="Gao K."/>
            <person name="Chen Z."/>
            <person name="Li J."/>
            <person name="Yang X."/>
            <person name="Yang X."/>
            <person name="Zhou J."/>
            <person name="Guo T."/>
            <person name="Zhao T."/>
            <person name="Huang S."/>
            <person name="Miao D."/>
            <person name="Khan W.U."/>
            <person name="Rao P."/>
            <person name="Ye M."/>
            <person name="Lei B."/>
            <person name="Liao W."/>
            <person name="Wang J."/>
            <person name="Ji L."/>
            <person name="Li Y."/>
            <person name="Guo B."/>
            <person name="Mustafa N.S."/>
            <person name="Li S."/>
            <person name="Yun Q."/>
            <person name="Keller S.R."/>
            <person name="Mao J."/>
            <person name="Zhang R."/>
            <person name="Strauss S.H."/>
        </authorList>
    </citation>
    <scope>NUCLEOTIDE SEQUENCE</scope>
    <source>
        <strain evidence="2">GM15</strain>
        <tissue evidence="2">Leaf</tissue>
    </source>
</reference>
<evidence type="ECO:0000313" key="3">
    <source>
        <dbReference type="Proteomes" id="UP000886885"/>
    </source>
</evidence>
<feature type="compositionally biased region" description="Polar residues" evidence="1">
    <location>
        <begin position="49"/>
        <end position="78"/>
    </location>
</feature>
<gene>
    <name evidence="2" type="ORF">POTOM_028738</name>
</gene>
<dbReference type="OrthoDB" id="661987at2759"/>
<evidence type="ECO:0000313" key="2">
    <source>
        <dbReference type="EMBL" id="KAG6767532.1"/>
    </source>
</evidence>
<feature type="region of interest" description="Disordered" evidence="1">
    <location>
        <begin position="40"/>
        <end position="85"/>
    </location>
</feature>
<accession>A0A8X7ZGR7</accession>
<dbReference type="EMBL" id="JAAWWB010000014">
    <property type="protein sequence ID" value="KAG6767532.1"/>
    <property type="molecule type" value="Genomic_DNA"/>
</dbReference>
<evidence type="ECO:0000256" key="1">
    <source>
        <dbReference type="SAM" id="MobiDB-lite"/>
    </source>
</evidence>
<sequence>MMQFNKVYVMDVHKKTAADRPSMSLVVMMLNGYTITSPAPSQPGFHVSMENSGPVSGTEDSGSIQLPFSSQQSINGVSITELDPR</sequence>
<dbReference type="Proteomes" id="UP000886885">
    <property type="component" value="Chromosome 7D"/>
</dbReference>
<proteinExistence type="predicted"/>
<comment type="caution">
    <text evidence="2">The sequence shown here is derived from an EMBL/GenBank/DDBJ whole genome shotgun (WGS) entry which is preliminary data.</text>
</comment>
<keyword evidence="3" id="KW-1185">Reference proteome</keyword>